<name>A0A8S5U9E0_9CAUD</name>
<dbReference type="InterPro" id="IPR003615">
    <property type="entry name" value="HNH_nuc"/>
</dbReference>
<organism evidence="4">
    <name type="scientific">Siphoviridae sp. ctKNZ79</name>
    <dbReference type="NCBI Taxonomy" id="2825440"/>
    <lineage>
        <taxon>Viruses</taxon>
        <taxon>Duplodnaviria</taxon>
        <taxon>Heunggongvirae</taxon>
        <taxon>Uroviricota</taxon>
        <taxon>Caudoviricetes</taxon>
    </lineage>
</organism>
<dbReference type="PANTHER" id="PTHR41286">
    <property type="entry name" value="HNH NUCLEASE YAJD-RELATED"/>
    <property type="match status" value="1"/>
</dbReference>
<dbReference type="Pfam" id="PF01844">
    <property type="entry name" value="HNH"/>
    <property type="match status" value="1"/>
</dbReference>
<evidence type="ECO:0000313" key="4">
    <source>
        <dbReference type="EMBL" id="DAF91095.1"/>
    </source>
</evidence>
<dbReference type="GO" id="GO:0004519">
    <property type="term" value="F:endonuclease activity"/>
    <property type="evidence" value="ECO:0007669"/>
    <property type="project" value="UniProtKB-KW"/>
</dbReference>
<dbReference type="GO" id="GO:0008270">
    <property type="term" value="F:zinc ion binding"/>
    <property type="evidence" value="ECO:0007669"/>
    <property type="project" value="InterPro"/>
</dbReference>
<dbReference type="GO" id="GO:0003676">
    <property type="term" value="F:nucleic acid binding"/>
    <property type="evidence" value="ECO:0007669"/>
    <property type="project" value="InterPro"/>
</dbReference>
<dbReference type="EMBL" id="BK016045">
    <property type="protein sequence ID" value="DAF91095.1"/>
    <property type="molecule type" value="Genomic_DNA"/>
</dbReference>
<evidence type="ECO:0000256" key="1">
    <source>
        <dbReference type="ARBA" id="ARBA00022722"/>
    </source>
</evidence>
<dbReference type="CDD" id="cd00085">
    <property type="entry name" value="HNHc"/>
    <property type="match status" value="1"/>
</dbReference>
<keyword evidence="1" id="KW-0540">Nuclease</keyword>
<keyword evidence="4" id="KW-0255">Endonuclease</keyword>
<keyword evidence="2" id="KW-0378">Hydrolase</keyword>
<feature type="domain" description="HNH" evidence="3">
    <location>
        <begin position="42"/>
        <end position="89"/>
    </location>
</feature>
<accession>A0A8S5U9E0</accession>
<protein>
    <submittedName>
        <fullName evidence="4">HNH endonuclease</fullName>
    </submittedName>
</protein>
<dbReference type="PANTHER" id="PTHR41286:SF1">
    <property type="entry name" value="HNH NUCLEASE YAJD-RELATED"/>
    <property type="match status" value="1"/>
</dbReference>
<dbReference type="Gene3D" id="1.10.30.50">
    <property type="match status" value="1"/>
</dbReference>
<evidence type="ECO:0000259" key="3">
    <source>
        <dbReference type="Pfam" id="PF01844"/>
    </source>
</evidence>
<proteinExistence type="predicted"/>
<reference evidence="4" key="1">
    <citation type="journal article" date="2021" name="Proc. Natl. Acad. Sci. U.S.A.">
        <title>A Catalog of Tens of Thousands of Viruses from Human Metagenomes Reveals Hidden Associations with Chronic Diseases.</title>
        <authorList>
            <person name="Tisza M.J."/>
            <person name="Buck C.B."/>
        </authorList>
    </citation>
    <scope>NUCLEOTIDE SEQUENCE</scope>
    <source>
        <strain evidence="4">CtKNZ79</strain>
    </source>
</reference>
<dbReference type="InterPro" id="IPR002711">
    <property type="entry name" value="HNH"/>
</dbReference>
<evidence type="ECO:0000256" key="2">
    <source>
        <dbReference type="ARBA" id="ARBA00022801"/>
    </source>
</evidence>
<dbReference type="GO" id="GO:0016787">
    <property type="term" value="F:hydrolase activity"/>
    <property type="evidence" value="ECO:0007669"/>
    <property type="project" value="UniProtKB-KW"/>
</dbReference>
<sequence length="105" mass="12124">MENTRAQRVRELLETGGAPAFYRTYMWQQAAAEARKLQHNECQRCKRRGLYSPAEQVHHKTPLLRAPHLALAQSNLECLCKRCHEETHTEMDHGAGGFDAPPERW</sequence>